<dbReference type="PANTHER" id="PTHR43280">
    <property type="entry name" value="ARAC-FAMILY TRANSCRIPTIONAL REGULATOR"/>
    <property type="match status" value="1"/>
</dbReference>
<keyword evidence="2" id="KW-0238">DNA-binding</keyword>
<dbReference type="SUPFAM" id="SSF46689">
    <property type="entry name" value="Homeodomain-like"/>
    <property type="match status" value="2"/>
</dbReference>
<name>A0ABX5QKL6_9LACO</name>
<dbReference type="SUPFAM" id="SSF51215">
    <property type="entry name" value="Regulatory protein AraC"/>
    <property type="match status" value="1"/>
</dbReference>
<dbReference type="InterPro" id="IPR009057">
    <property type="entry name" value="Homeodomain-like_sf"/>
</dbReference>
<sequence length="273" mass="31646">MARKYTFINENFNEYLYLSSGGFEHCEPSHSYGPGARTGYMIHYVSEGKGVFTSKNIRYHISPGEFFFIQPGKIVKMEANQKEPWTINWIRFKGRLVDTYLNQIGVSLMNPVVSGESAQKIKKIISDLIQTSLMNQADDLYYSEKLLEVIRIMRLAYPSTVSSHYSADAKIFHEGMQFIEKNFDSPITIEDVRTKLAVDRSYLYRAFKKWLDASPKEFLVSLRMDKAKEILQDKNNQNTIRSIAFACGFEDPQYFTKAFKDFTGKTPTEYRNE</sequence>
<evidence type="ECO:0000259" key="4">
    <source>
        <dbReference type="PROSITE" id="PS01124"/>
    </source>
</evidence>
<dbReference type="Gene3D" id="2.60.120.280">
    <property type="entry name" value="Regulatory protein AraC"/>
    <property type="match status" value="1"/>
</dbReference>
<evidence type="ECO:0000313" key="6">
    <source>
        <dbReference type="Proteomes" id="UP000286907"/>
    </source>
</evidence>
<dbReference type="CDD" id="cd06986">
    <property type="entry name" value="cupin_MmsR-like_N"/>
    <property type="match status" value="1"/>
</dbReference>
<feature type="domain" description="HTH araC/xylS-type" evidence="4">
    <location>
        <begin position="173"/>
        <end position="273"/>
    </location>
</feature>
<keyword evidence="3" id="KW-0804">Transcription</keyword>
<dbReference type="InterPro" id="IPR018062">
    <property type="entry name" value="HTH_AraC-typ_CS"/>
</dbReference>
<dbReference type="PROSITE" id="PS01124">
    <property type="entry name" value="HTH_ARAC_FAMILY_2"/>
    <property type="match status" value="1"/>
</dbReference>
<dbReference type="PRINTS" id="PR00032">
    <property type="entry name" value="HTHARAC"/>
</dbReference>
<proteinExistence type="predicted"/>
<organism evidence="5 6">
    <name type="scientific">Oenococcus sicerae</name>
    <dbReference type="NCBI Taxonomy" id="2203724"/>
    <lineage>
        <taxon>Bacteria</taxon>
        <taxon>Bacillati</taxon>
        <taxon>Bacillota</taxon>
        <taxon>Bacilli</taxon>
        <taxon>Lactobacillales</taxon>
        <taxon>Lactobacillaceae</taxon>
        <taxon>Oenococcus</taxon>
    </lineage>
</organism>
<dbReference type="Proteomes" id="UP000286907">
    <property type="component" value="Chromosome"/>
</dbReference>
<keyword evidence="1" id="KW-0805">Transcription regulation</keyword>
<dbReference type="SMART" id="SM00342">
    <property type="entry name" value="HTH_ARAC"/>
    <property type="match status" value="1"/>
</dbReference>
<protein>
    <submittedName>
        <fullName evidence="5">AraC family transcriptional regulator</fullName>
    </submittedName>
</protein>
<dbReference type="PROSITE" id="PS00041">
    <property type="entry name" value="HTH_ARAC_FAMILY_1"/>
    <property type="match status" value="1"/>
</dbReference>
<keyword evidence="6" id="KW-1185">Reference proteome</keyword>
<evidence type="ECO:0000256" key="3">
    <source>
        <dbReference type="ARBA" id="ARBA00023163"/>
    </source>
</evidence>
<reference evidence="5 6" key="1">
    <citation type="journal article" date="2019" name="Syst. Appl. Microbiol.">
        <title>Oenococcus sicerae sp. nov., isolated from French cider.</title>
        <authorList>
            <person name="Cousin F.J."/>
            <person name="Le Guellec R."/>
            <person name="Chagnot C."/>
            <person name="Goux D."/>
            <person name="Dalmasso M."/>
            <person name="Laplace J.M."/>
            <person name="Cretenet M."/>
        </authorList>
    </citation>
    <scope>NUCLEOTIDE SEQUENCE [LARGE SCALE GENOMIC DNA]</scope>
    <source>
        <strain evidence="5 6">UCMA 15228</strain>
    </source>
</reference>
<dbReference type="Pfam" id="PF12833">
    <property type="entry name" value="HTH_18"/>
    <property type="match status" value="1"/>
</dbReference>
<evidence type="ECO:0000256" key="1">
    <source>
        <dbReference type="ARBA" id="ARBA00023015"/>
    </source>
</evidence>
<dbReference type="RefSeq" id="WP_128685363.1">
    <property type="nucleotide sequence ID" value="NZ_CP029684.2"/>
</dbReference>
<evidence type="ECO:0000256" key="2">
    <source>
        <dbReference type="ARBA" id="ARBA00023125"/>
    </source>
</evidence>
<dbReference type="InterPro" id="IPR020449">
    <property type="entry name" value="Tscrpt_reg_AraC-type_HTH"/>
</dbReference>
<dbReference type="Pfam" id="PF02311">
    <property type="entry name" value="AraC_binding"/>
    <property type="match status" value="1"/>
</dbReference>
<evidence type="ECO:0000313" key="5">
    <source>
        <dbReference type="EMBL" id="QAS69341.1"/>
    </source>
</evidence>
<dbReference type="InterPro" id="IPR018060">
    <property type="entry name" value="HTH_AraC"/>
</dbReference>
<dbReference type="InterPro" id="IPR037923">
    <property type="entry name" value="HTH-like"/>
</dbReference>
<accession>A0ABX5QKL6</accession>
<dbReference type="EMBL" id="CP029684">
    <property type="protein sequence ID" value="QAS69341.1"/>
    <property type="molecule type" value="Genomic_DNA"/>
</dbReference>
<gene>
    <name evidence="5" type="ORF">DLJ48_01785</name>
</gene>
<dbReference type="InterPro" id="IPR003313">
    <property type="entry name" value="AraC-bd"/>
</dbReference>
<dbReference type="PANTHER" id="PTHR43280:SF2">
    <property type="entry name" value="HTH-TYPE TRANSCRIPTIONAL REGULATOR EXSA"/>
    <property type="match status" value="1"/>
</dbReference>
<dbReference type="Gene3D" id="1.10.10.60">
    <property type="entry name" value="Homeodomain-like"/>
    <property type="match status" value="2"/>
</dbReference>